<dbReference type="Proteomes" id="UP000572268">
    <property type="component" value="Unassembled WGS sequence"/>
</dbReference>
<organism evidence="1 3">
    <name type="scientific">Perkinsus olseni</name>
    <name type="common">Perkinsus atlanticus</name>
    <dbReference type="NCBI Taxonomy" id="32597"/>
    <lineage>
        <taxon>Eukaryota</taxon>
        <taxon>Sar</taxon>
        <taxon>Alveolata</taxon>
        <taxon>Perkinsozoa</taxon>
        <taxon>Perkinsea</taxon>
        <taxon>Perkinsida</taxon>
        <taxon>Perkinsidae</taxon>
        <taxon>Perkinsus</taxon>
    </lineage>
</organism>
<evidence type="ECO:0000313" key="1">
    <source>
        <dbReference type="EMBL" id="KAF4657989.1"/>
    </source>
</evidence>
<dbReference type="AlphaFoldDB" id="A0A7J6LFF2"/>
<dbReference type="EMBL" id="JABANN010000330">
    <property type="protein sequence ID" value="KAF4662119.1"/>
    <property type="molecule type" value="Genomic_DNA"/>
</dbReference>
<accession>A0A7J6LFF2</accession>
<dbReference type="EMBL" id="JABAHT010000328">
    <property type="protein sequence ID" value="KAF4657989.1"/>
    <property type="molecule type" value="Genomic_DNA"/>
</dbReference>
<evidence type="ECO:0000313" key="4">
    <source>
        <dbReference type="Proteomes" id="UP000572268"/>
    </source>
</evidence>
<comment type="caution">
    <text evidence="1">The sequence shown here is derived from an EMBL/GenBank/DDBJ whole genome shotgun (WGS) entry which is preliminary data.</text>
</comment>
<sequence length="208" mass="23187">MSTKQAVIVAAVTAAFAPFTYARGIPPLKRASLLLAEHDAICSYSNHQYFLADDRRLEVVVRQTGALEGWDIRCPGAAHRDGFKSKFSWPPNIEFNQQIYKEQLADLNAAAVKLNYVPFEGEVLVDWEKLEAKGDNGKNTRIKLAAVCSAVSQAIEHKFDAFESLCDSVHHEGMGTIKKLETKDEFIASMLSLLARHMQGEDLPMVYD</sequence>
<proteinExistence type="predicted"/>
<evidence type="ECO:0000313" key="2">
    <source>
        <dbReference type="EMBL" id="KAF4662119.1"/>
    </source>
</evidence>
<reference evidence="3 4" key="1">
    <citation type="submission" date="2020-04" db="EMBL/GenBank/DDBJ databases">
        <title>Perkinsus olseni comparative genomics.</title>
        <authorList>
            <person name="Bogema D.R."/>
        </authorList>
    </citation>
    <scope>NUCLEOTIDE SEQUENCE [LARGE SCALE GENOMIC DNA]</scope>
    <source>
        <strain evidence="1">ATCC PRA-179</strain>
        <strain evidence="2">ATCC PRA-31</strain>
    </source>
</reference>
<protein>
    <submittedName>
        <fullName evidence="1">Uncharacterized protein</fullName>
    </submittedName>
</protein>
<evidence type="ECO:0000313" key="3">
    <source>
        <dbReference type="Proteomes" id="UP000570595"/>
    </source>
</evidence>
<dbReference type="OrthoDB" id="10647852at2759"/>
<gene>
    <name evidence="2" type="ORF">FOL46_005472</name>
    <name evidence="1" type="ORF">FOZ61_005900</name>
</gene>
<dbReference type="Proteomes" id="UP000570595">
    <property type="component" value="Unassembled WGS sequence"/>
</dbReference>
<name>A0A7J6LFF2_PEROL</name>